<keyword evidence="3" id="KW-1185">Reference proteome</keyword>
<evidence type="ECO:0000313" key="3">
    <source>
        <dbReference type="Proteomes" id="UP001165083"/>
    </source>
</evidence>
<dbReference type="InterPro" id="IPR001849">
    <property type="entry name" value="PH_domain"/>
</dbReference>
<dbReference type="SMART" id="SM00233">
    <property type="entry name" value="PH"/>
    <property type="match status" value="1"/>
</dbReference>
<dbReference type="EMBL" id="BSXW01000336">
    <property type="protein sequence ID" value="GMF19189.1"/>
    <property type="molecule type" value="Genomic_DNA"/>
</dbReference>
<evidence type="ECO:0000313" key="2">
    <source>
        <dbReference type="EMBL" id="GMF19189.1"/>
    </source>
</evidence>
<dbReference type="PANTHER" id="PTHR14336">
    <property type="entry name" value="TANDEM PH DOMAIN CONTAINING PROTEIN"/>
    <property type="match status" value="1"/>
</dbReference>
<evidence type="ECO:0000259" key="1">
    <source>
        <dbReference type="PROSITE" id="PS50003"/>
    </source>
</evidence>
<dbReference type="InterPro" id="IPR011993">
    <property type="entry name" value="PH-like_dom_sf"/>
</dbReference>
<name>A0A9W6TSP8_9STRA</name>
<dbReference type="Pfam" id="PF00169">
    <property type="entry name" value="PH"/>
    <property type="match status" value="1"/>
</dbReference>
<dbReference type="AlphaFoldDB" id="A0A9W6TSP8"/>
<organism evidence="2 3">
    <name type="scientific">Phytophthora lilii</name>
    <dbReference type="NCBI Taxonomy" id="2077276"/>
    <lineage>
        <taxon>Eukaryota</taxon>
        <taxon>Sar</taxon>
        <taxon>Stramenopiles</taxon>
        <taxon>Oomycota</taxon>
        <taxon>Peronosporomycetes</taxon>
        <taxon>Peronosporales</taxon>
        <taxon>Peronosporaceae</taxon>
        <taxon>Phytophthora</taxon>
    </lineage>
</organism>
<dbReference type="PROSITE" id="PS50003">
    <property type="entry name" value="PH_DOMAIN"/>
    <property type="match status" value="1"/>
</dbReference>
<sequence>MDRRDPLAGSSAPVLARGLSTIQRCVTSFILNCHLNVLALVPSSLSPIWDQYPARAFDKVFTGLNHTKAIGLISTGTAGAACCCCTMDGACRWFPANMQTSLSHFGLDNQSHCRYSSTSMNNQPRRHVLLGCSTKERTTTTEVLGRTSIHDNITRNPSRMRNHHRYKHAEDEDDQVLALNNYAEGFLVKQGARVKNWKRRYFVFRDGYLSYRKDQRENSKVLGTDVVVDVFFWSGAEFGLALKLSSGRSMYVSPTSEQQACIWYEVVQGYVMRQQMIRQLQHVNRQREKHLEPIWETENAAEQSAELAQYCLLR</sequence>
<reference evidence="2" key="1">
    <citation type="submission" date="2023-04" db="EMBL/GenBank/DDBJ databases">
        <title>Phytophthora lilii NBRC 32176.</title>
        <authorList>
            <person name="Ichikawa N."/>
            <person name="Sato H."/>
            <person name="Tonouchi N."/>
        </authorList>
    </citation>
    <scope>NUCLEOTIDE SEQUENCE</scope>
    <source>
        <strain evidence="2">NBRC 32176</strain>
    </source>
</reference>
<dbReference type="PANTHER" id="PTHR14336:SF16">
    <property type="entry name" value="PH DOMAIN-CONTAINING PROTEIN"/>
    <property type="match status" value="1"/>
</dbReference>
<gene>
    <name evidence="2" type="ORF">Plil01_000729700</name>
</gene>
<comment type="caution">
    <text evidence="2">The sequence shown here is derived from an EMBL/GenBank/DDBJ whole genome shotgun (WGS) entry which is preliminary data.</text>
</comment>
<accession>A0A9W6TSP8</accession>
<proteinExistence type="predicted"/>
<dbReference type="Gene3D" id="2.30.29.30">
    <property type="entry name" value="Pleckstrin-homology domain (PH domain)/Phosphotyrosine-binding domain (PTB)"/>
    <property type="match status" value="1"/>
</dbReference>
<feature type="domain" description="PH" evidence="1">
    <location>
        <begin position="180"/>
        <end position="272"/>
    </location>
</feature>
<protein>
    <submittedName>
        <fullName evidence="2">Unnamed protein product</fullName>
    </submittedName>
</protein>
<dbReference type="OrthoDB" id="185175at2759"/>
<dbReference type="InterPro" id="IPR051707">
    <property type="entry name" value="PI-Interact_SigTrans_Reg"/>
</dbReference>
<dbReference type="Proteomes" id="UP001165083">
    <property type="component" value="Unassembled WGS sequence"/>
</dbReference>
<dbReference type="SUPFAM" id="SSF50729">
    <property type="entry name" value="PH domain-like"/>
    <property type="match status" value="1"/>
</dbReference>